<feature type="binding site" evidence="7">
    <location>
        <begin position="282"/>
        <end position="284"/>
    </location>
    <ligand>
        <name>ATP</name>
        <dbReference type="ChEBI" id="CHEBI:30616"/>
    </ligand>
</feature>
<evidence type="ECO:0000256" key="2">
    <source>
        <dbReference type="ARBA" id="ARBA00022490"/>
    </source>
</evidence>
<dbReference type="EMBL" id="CP002160">
    <property type="protein sequence ID" value="ADL51636.1"/>
    <property type="molecule type" value="Genomic_DNA"/>
</dbReference>
<dbReference type="InterPro" id="IPR043129">
    <property type="entry name" value="ATPase_NBD"/>
</dbReference>
<evidence type="ECO:0000313" key="9">
    <source>
        <dbReference type="EMBL" id="ADL51636.1"/>
    </source>
</evidence>
<comment type="similarity">
    <text evidence="1 7 8">Belongs to the acetokinase family.</text>
</comment>
<evidence type="ECO:0000256" key="7">
    <source>
        <dbReference type="HAMAP-Rule" id="MF_00020"/>
    </source>
</evidence>
<dbReference type="PROSITE" id="PS01075">
    <property type="entry name" value="ACETATE_KINASE_1"/>
    <property type="match status" value="1"/>
</dbReference>
<dbReference type="UniPathway" id="UPA00340">
    <property type="reaction ID" value="UER00458"/>
</dbReference>
<comment type="pathway">
    <text evidence="7">Metabolic intermediate biosynthesis; acetyl-CoA biosynthesis; acetyl-CoA from acetate: step 1/2.</text>
</comment>
<feature type="binding site" evidence="7">
    <location>
        <position position="384"/>
    </location>
    <ligand>
        <name>Mg(2+)</name>
        <dbReference type="ChEBI" id="CHEBI:18420"/>
    </ligand>
</feature>
<feature type="binding site" evidence="7">
    <location>
        <begin position="207"/>
        <end position="211"/>
    </location>
    <ligand>
        <name>ATP</name>
        <dbReference type="ChEBI" id="CHEBI:30616"/>
    </ligand>
</feature>
<dbReference type="GO" id="GO:0006083">
    <property type="term" value="P:acetate metabolic process"/>
    <property type="evidence" value="ECO:0007669"/>
    <property type="project" value="TreeGrafter"/>
</dbReference>
<dbReference type="PANTHER" id="PTHR21060:SF15">
    <property type="entry name" value="ACETATE KINASE-RELATED"/>
    <property type="match status" value="1"/>
</dbReference>
<feature type="site" description="Transition state stabilizer" evidence="7">
    <location>
        <position position="179"/>
    </location>
</feature>
<keyword evidence="6 7" id="KW-0067">ATP-binding</keyword>
<dbReference type="AlphaFoldDB" id="D9SLC0"/>
<dbReference type="InterPro" id="IPR000890">
    <property type="entry name" value="Aliphatic_acid_kin_short-chain"/>
</dbReference>
<evidence type="ECO:0000256" key="6">
    <source>
        <dbReference type="ARBA" id="ARBA00022840"/>
    </source>
</evidence>
<dbReference type="PIRSF" id="PIRSF000722">
    <property type="entry name" value="Acetate_prop_kin"/>
    <property type="match status" value="1"/>
</dbReference>
<dbReference type="EC" id="2.7.2.1" evidence="7"/>
<dbReference type="GO" id="GO:0006085">
    <property type="term" value="P:acetyl-CoA biosynthetic process"/>
    <property type="evidence" value="ECO:0007669"/>
    <property type="project" value="UniProtKB-UniRule"/>
</dbReference>
<feature type="binding site" evidence="7">
    <location>
        <position position="7"/>
    </location>
    <ligand>
        <name>Mg(2+)</name>
        <dbReference type="ChEBI" id="CHEBI:18420"/>
    </ligand>
</feature>
<keyword evidence="10" id="KW-1185">Reference proteome</keyword>
<keyword evidence="5 7" id="KW-0418">Kinase</keyword>
<keyword evidence="7" id="KW-0460">Magnesium</keyword>
<dbReference type="InterPro" id="IPR004372">
    <property type="entry name" value="Ac/propionate_kinase"/>
</dbReference>
<accession>D9SLC0</accession>
<dbReference type="KEGG" id="ccb:Clocel_1892"/>
<comment type="function">
    <text evidence="7">Catalyzes the formation of acetyl phosphate from acetate and ATP. Can also catalyze the reverse reaction.</text>
</comment>
<dbReference type="Proteomes" id="UP000002730">
    <property type="component" value="Chromosome"/>
</dbReference>
<evidence type="ECO:0000256" key="1">
    <source>
        <dbReference type="ARBA" id="ARBA00008748"/>
    </source>
</evidence>
<proteinExistence type="inferred from homology"/>
<organism evidence="9 10">
    <name type="scientific">Clostridium cellulovorans (strain ATCC 35296 / DSM 3052 / OCM 3 / 743B)</name>
    <dbReference type="NCBI Taxonomy" id="573061"/>
    <lineage>
        <taxon>Bacteria</taxon>
        <taxon>Bacillati</taxon>
        <taxon>Bacillota</taxon>
        <taxon>Clostridia</taxon>
        <taxon>Eubacteriales</taxon>
        <taxon>Clostridiaceae</taxon>
        <taxon>Clostridium</taxon>
    </lineage>
</organism>
<comment type="subunit">
    <text evidence="7">Homodimer.</text>
</comment>
<dbReference type="PROSITE" id="PS01076">
    <property type="entry name" value="ACETATE_KINASE_2"/>
    <property type="match status" value="1"/>
</dbReference>
<dbReference type="PANTHER" id="PTHR21060">
    <property type="entry name" value="ACETATE KINASE"/>
    <property type="match status" value="1"/>
</dbReference>
<dbReference type="GO" id="GO:0005524">
    <property type="term" value="F:ATP binding"/>
    <property type="evidence" value="ECO:0007669"/>
    <property type="project" value="UniProtKB-KW"/>
</dbReference>
<evidence type="ECO:0000256" key="5">
    <source>
        <dbReference type="ARBA" id="ARBA00022777"/>
    </source>
</evidence>
<dbReference type="Gene3D" id="3.30.420.40">
    <property type="match status" value="2"/>
</dbReference>
<comment type="catalytic activity">
    <reaction evidence="7">
        <text>acetate + ATP = acetyl phosphate + ADP</text>
        <dbReference type="Rhea" id="RHEA:11352"/>
        <dbReference type="ChEBI" id="CHEBI:22191"/>
        <dbReference type="ChEBI" id="CHEBI:30089"/>
        <dbReference type="ChEBI" id="CHEBI:30616"/>
        <dbReference type="ChEBI" id="CHEBI:456216"/>
        <dbReference type="EC" id="2.7.2.1"/>
    </reaction>
</comment>
<dbReference type="GO" id="GO:0008776">
    <property type="term" value="F:acetate kinase activity"/>
    <property type="evidence" value="ECO:0007669"/>
    <property type="project" value="UniProtKB-UniRule"/>
</dbReference>
<feature type="binding site" evidence="7">
    <location>
        <position position="90"/>
    </location>
    <ligand>
        <name>substrate</name>
    </ligand>
</feature>
<feature type="site" description="Transition state stabilizer" evidence="7">
    <location>
        <position position="240"/>
    </location>
</feature>
<protein>
    <recommendedName>
        <fullName evidence="7">Acetate kinase</fullName>
        <ecNumber evidence="7">2.7.2.1</ecNumber>
    </recommendedName>
    <alternativeName>
        <fullName evidence="7">Acetokinase</fullName>
    </alternativeName>
</protein>
<evidence type="ECO:0000256" key="8">
    <source>
        <dbReference type="RuleBase" id="RU003835"/>
    </source>
</evidence>
<evidence type="ECO:0000256" key="4">
    <source>
        <dbReference type="ARBA" id="ARBA00022741"/>
    </source>
</evidence>
<dbReference type="OrthoDB" id="9802453at2"/>
<keyword evidence="3 7" id="KW-0808">Transferase</keyword>
<feature type="active site" description="Proton donor/acceptor" evidence="7">
    <location>
        <position position="147"/>
    </location>
</feature>
<dbReference type="SMR" id="D9SLC0"/>
<keyword evidence="2 7" id="KW-0963">Cytoplasm</keyword>
<gene>
    <name evidence="7" type="primary">ackA</name>
    <name evidence="9" type="ordered locus">Clocel_1892</name>
</gene>
<evidence type="ECO:0000313" key="10">
    <source>
        <dbReference type="Proteomes" id="UP000002730"/>
    </source>
</evidence>
<feature type="binding site" evidence="7">
    <location>
        <begin position="330"/>
        <end position="334"/>
    </location>
    <ligand>
        <name>ATP</name>
        <dbReference type="ChEBI" id="CHEBI:30616"/>
    </ligand>
</feature>
<dbReference type="eggNOG" id="COG0282">
    <property type="taxonomic scope" value="Bacteria"/>
</dbReference>
<keyword evidence="4 7" id="KW-0547">Nucleotide-binding</keyword>
<evidence type="ECO:0000256" key="3">
    <source>
        <dbReference type="ARBA" id="ARBA00022679"/>
    </source>
</evidence>
<dbReference type="RefSeq" id="WP_010077148.1">
    <property type="nucleotide sequence ID" value="NC_014393.1"/>
</dbReference>
<comment type="subcellular location">
    <subcellularLocation>
        <location evidence="7">Cytoplasm</location>
    </subcellularLocation>
</comment>
<dbReference type="Pfam" id="PF00871">
    <property type="entry name" value="Acetate_kinase"/>
    <property type="match status" value="1"/>
</dbReference>
<dbReference type="GO" id="GO:0005737">
    <property type="term" value="C:cytoplasm"/>
    <property type="evidence" value="ECO:0007669"/>
    <property type="project" value="UniProtKB-SubCell"/>
</dbReference>
<dbReference type="GO" id="GO:0000287">
    <property type="term" value="F:magnesium ion binding"/>
    <property type="evidence" value="ECO:0007669"/>
    <property type="project" value="UniProtKB-UniRule"/>
</dbReference>
<keyword evidence="7" id="KW-0479">Metal-binding</keyword>
<dbReference type="HAMAP" id="MF_00020">
    <property type="entry name" value="Acetate_kinase"/>
    <property type="match status" value="1"/>
</dbReference>
<dbReference type="NCBIfam" id="TIGR00016">
    <property type="entry name" value="ackA"/>
    <property type="match status" value="1"/>
</dbReference>
<dbReference type="PRINTS" id="PR00471">
    <property type="entry name" value="ACETATEKNASE"/>
</dbReference>
<dbReference type="InterPro" id="IPR023865">
    <property type="entry name" value="Aliphatic_acid_kinase_CS"/>
</dbReference>
<dbReference type="CDD" id="cd24010">
    <property type="entry name" value="ASKHA_NBD_AcK_PK"/>
    <property type="match status" value="1"/>
</dbReference>
<dbReference type="SUPFAM" id="SSF53067">
    <property type="entry name" value="Actin-like ATPase domain"/>
    <property type="match status" value="2"/>
</dbReference>
<feature type="binding site" evidence="7">
    <location>
        <position position="14"/>
    </location>
    <ligand>
        <name>ATP</name>
        <dbReference type="ChEBI" id="CHEBI:30616"/>
    </ligand>
</feature>
<dbReference type="STRING" id="573061.Clocel_1892"/>
<sequence length="398" mass="43251">MKVLVINCGSSSIKYQLFNMDNEEVLAKGLVERIGIEGSILIHKVNGEKYDIKEVIKDHKDGVRLVIEALTNKEYGVIADMSEISAVGHRVVHGGEKYASSVVINDEVMKSIEDCVKLAPLHNPPNIIGINACKEMMPEVPMVAVFDTAFHQTMPKEAYLYPIPYELYENDAIRKYGFHGTSHKYVTQKAAEMIGKNVDDINIITCHLGNGASLAAVKNGKSVDTSMGFTPLEGLCMGTRSGSIDPSIVTFLMKEKGYSCDEVDNILNKKSGLLGISGLSSDFRDIRSTAGEGVERSILARDIFFNKIRQYIGSYAVTLGKVDCIAFAGGIGENAALVRSEVAKGLEIIGAEIDSKLNEAAAGVEACISTESSKIKILVIPTDEELMIARDTKELCCK</sequence>
<name>D9SLC0_CLOC7</name>
<reference evidence="9 10" key="1">
    <citation type="submission" date="2010-08" db="EMBL/GenBank/DDBJ databases">
        <title>Complete sequence of Clostridium cellulovorans 743B.</title>
        <authorList>
            <consortium name="US DOE Joint Genome Institute"/>
            <person name="Lucas S."/>
            <person name="Copeland A."/>
            <person name="Lapidus A."/>
            <person name="Cheng J.-F."/>
            <person name="Bruce D."/>
            <person name="Goodwin L."/>
            <person name="Pitluck S."/>
            <person name="Chertkov O."/>
            <person name="Detter J.C."/>
            <person name="Han C."/>
            <person name="Tapia R."/>
            <person name="Land M."/>
            <person name="Hauser L."/>
            <person name="Chang Y.-J."/>
            <person name="Jeffries C."/>
            <person name="Kyrpides N."/>
            <person name="Ivanova N."/>
            <person name="Mikhailova N."/>
            <person name="Hemme C.L."/>
            <person name="Woyke T."/>
        </authorList>
    </citation>
    <scope>NUCLEOTIDE SEQUENCE [LARGE SCALE GENOMIC DNA]</scope>
    <source>
        <strain evidence="10">ATCC 35296 / DSM 3052 / OCM 3 / 743B</strain>
    </source>
</reference>
<dbReference type="HOGENOM" id="CLU_020352_0_1_9"/>
<comment type="cofactor">
    <cofactor evidence="7">
        <name>Mg(2+)</name>
        <dbReference type="ChEBI" id="CHEBI:18420"/>
    </cofactor>
    <cofactor evidence="7">
        <name>Mn(2+)</name>
        <dbReference type="ChEBI" id="CHEBI:29035"/>
    </cofactor>
    <text evidence="7">Mg(2+). Can also accept Mn(2+).</text>
</comment>